<evidence type="ECO:0008006" key="3">
    <source>
        <dbReference type="Google" id="ProtNLM"/>
    </source>
</evidence>
<protein>
    <recommendedName>
        <fullName evidence="3">SGNH/GDSL hydrolase family protein</fullName>
    </recommendedName>
</protein>
<accession>A0A5B0EN75</accession>
<dbReference type="EMBL" id="VOBL01000001">
    <property type="protein sequence ID" value="KAA0979872.1"/>
    <property type="molecule type" value="Genomic_DNA"/>
</dbReference>
<dbReference type="Pfam" id="PF19786">
    <property type="entry name" value="DUF6270"/>
    <property type="match status" value="1"/>
</dbReference>
<dbReference type="RefSeq" id="WP_149618418.1">
    <property type="nucleotide sequence ID" value="NZ_VOBL01000001.1"/>
</dbReference>
<dbReference type="Proteomes" id="UP000323856">
    <property type="component" value="Unassembled WGS sequence"/>
</dbReference>
<sequence length="241" mass="26680">MANIFIYGSCVSRDAFNSFDDNHALAGYIARQSLISAMSSPTQLLSGSQLDSAFQSRMVEGDLGSNLFPSILAKAKNIDLLIIDLTDERLGVHKLPDNSFVTRSNELVKSGRLRNLASVPGVIQIGTERHTMFWQNAARKFYAGLDRIGMRDKTLVINTPWANEAVDGELTPAYRHFSIEEMNQHLMSCANFIGELGFNVANMPPALAVSSSKHQWGIAPYHYDDPAYLWIRDQAEAALNA</sequence>
<comment type="caution">
    <text evidence="1">The sequence shown here is derived from an EMBL/GenBank/DDBJ whole genome shotgun (WGS) entry which is preliminary data.</text>
</comment>
<proteinExistence type="predicted"/>
<gene>
    <name evidence="1" type="ORF">FQ154_01560</name>
</gene>
<dbReference type="InterPro" id="IPR046237">
    <property type="entry name" value="DUF6270"/>
</dbReference>
<evidence type="ECO:0000313" key="2">
    <source>
        <dbReference type="Proteomes" id="UP000323856"/>
    </source>
</evidence>
<dbReference type="OrthoDB" id="8421922at2"/>
<dbReference type="AlphaFoldDB" id="A0A5B0EN75"/>
<name>A0A5B0EN75_9MICC</name>
<evidence type="ECO:0000313" key="1">
    <source>
        <dbReference type="EMBL" id="KAA0979872.1"/>
    </source>
</evidence>
<organism evidence="1 2">
    <name type="scientific">Paeniglutamicibacter gangotriensis</name>
    <dbReference type="NCBI Taxonomy" id="254787"/>
    <lineage>
        <taxon>Bacteria</taxon>
        <taxon>Bacillati</taxon>
        <taxon>Actinomycetota</taxon>
        <taxon>Actinomycetes</taxon>
        <taxon>Micrococcales</taxon>
        <taxon>Micrococcaceae</taxon>
        <taxon>Paeniglutamicibacter</taxon>
    </lineage>
</organism>
<reference evidence="1 2" key="1">
    <citation type="submission" date="2019-07" db="EMBL/GenBank/DDBJ databases">
        <title>Analysis of the biochemical properties, biological activity and biotechnological potential of siderophores and biosurfactants produced by Antarctic psychrotolerant bacteria.</title>
        <authorList>
            <person name="Styczynski M."/>
            <person name="Krucon T."/>
            <person name="Decewicz P."/>
            <person name="Dziewit L."/>
        </authorList>
    </citation>
    <scope>NUCLEOTIDE SEQUENCE [LARGE SCALE GENOMIC DNA]</scope>
    <source>
        <strain evidence="1 2">ANT_H27</strain>
    </source>
</reference>